<dbReference type="InterPro" id="IPR036145">
    <property type="entry name" value="MinC_C_sf"/>
</dbReference>
<evidence type="ECO:0000256" key="4">
    <source>
        <dbReference type="ARBA" id="ARBA00023306"/>
    </source>
</evidence>
<evidence type="ECO:0000259" key="7">
    <source>
        <dbReference type="Pfam" id="PF03775"/>
    </source>
</evidence>
<dbReference type="Gene3D" id="3.30.160.540">
    <property type="match status" value="1"/>
</dbReference>
<comment type="caution">
    <text evidence="9">The sequence shown here is derived from an EMBL/GenBank/DDBJ whole genome shotgun (WGS) entry which is preliminary data.</text>
</comment>
<evidence type="ECO:0000256" key="2">
    <source>
        <dbReference type="ARBA" id="ARBA00022618"/>
    </source>
</evidence>
<dbReference type="Gene3D" id="2.160.20.70">
    <property type="match status" value="1"/>
</dbReference>
<keyword evidence="10" id="KW-1185">Reference proteome</keyword>
<dbReference type="InterPro" id="IPR013033">
    <property type="entry name" value="MinC"/>
</dbReference>
<dbReference type="NCBIfam" id="TIGR01222">
    <property type="entry name" value="minC"/>
    <property type="match status" value="1"/>
</dbReference>
<reference evidence="9 10" key="1">
    <citation type="submission" date="2018-03" db="EMBL/GenBank/DDBJ databases">
        <title>Genomic Encyclopedia of Type Strains, Phase III (KMG-III): the genomes of soil and plant-associated and newly described type strains.</title>
        <authorList>
            <person name="Whitman W."/>
        </authorList>
    </citation>
    <scope>NUCLEOTIDE SEQUENCE [LARGE SCALE GENOMIC DNA]</scope>
    <source>
        <strain evidence="9 10">CGMCC 1.07653</strain>
    </source>
</reference>
<organism evidence="9 10">
    <name type="scientific">Salsuginibacillus halophilus</name>
    <dbReference type="NCBI Taxonomy" id="517424"/>
    <lineage>
        <taxon>Bacteria</taxon>
        <taxon>Bacillati</taxon>
        <taxon>Bacillota</taxon>
        <taxon>Bacilli</taxon>
        <taxon>Bacillales</taxon>
        <taxon>Bacillaceae</taxon>
        <taxon>Salsuginibacillus</taxon>
    </lineage>
</organism>
<accession>A0A2P8HCL3</accession>
<keyword evidence="4 6" id="KW-0131">Cell cycle</keyword>
<dbReference type="SUPFAM" id="SSF63848">
    <property type="entry name" value="Cell-division inhibitor MinC, C-terminal domain"/>
    <property type="match status" value="1"/>
</dbReference>
<evidence type="ECO:0000256" key="5">
    <source>
        <dbReference type="ARBA" id="ARBA00046874"/>
    </source>
</evidence>
<dbReference type="EMBL" id="PYAV01000009">
    <property type="protein sequence ID" value="PSL43967.1"/>
    <property type="molecule type" value="Genomic_DNA"/>
</dbReference>
<evidence type="ECO:0000313" key="9">
    <source>
        <dbReference type="EMBL" id="PSL43967.1"/>
    </source>
</evidence>
<dbReference type="InterPro" id="IPR016098">
    <property type="entry name" value="CAP/MinC_C"/>
</dbReference>
<feature type="domain" description="Septum formation inhibitor MinC C-terminal" evidence="7">
    <location>
        <begin position="110"/>
        <end position="201"/>
    </location>
</feature>
<keyword evidence="3 6" id="KW-0717">Septation</keyword>
<evidence type="ECO:0000256" key="1">
    <source>
        <dbReference type="ARBA" id="ARBA00006291"/>
    </source>
</evidence>
<feature type="domain" description="Septum site-determining protein MinC N-terminal" evidence="8">
    <location>
        <begin position="10"/>
        <end position="86"/>
    </location>
</feature>
<dbReference type="Pfam" id="PF22642">
    <property type="entry name" value="MinC_N_1"/>
    <property type="match status" value="1"/>
</dbReference>
<proteinExistence type="inferred from homology"/>
<dbReference type="GO" id="GO:1901891">
    <property type="term" value="P:regulation of cell septum assembly"/>
    <property type="evidence" value="ECO:0007669"/>
    <property type="project" value="InterPro"/>
</dbReference>
<comment type="similarity">
    <text evidence="1 6">Belongs to the MinC family.</text>
</comment>
<dbReference type="RefSeq" id="WP_181315346.1">
    <property type="nucleotide sequence ID" value="NZ_PYAV01000009.1"/>
</dbReference>
<dbReference type="Proteomes" id="UP000242310">
    <property type="component" value="Unassembled WGS sequence"/>
</dbReference>
<dbReference type="PANTHER" id="PTHR34108">
    <property type="entry name" value="SEPTUM SITE-DETERMINING PROTEIN MINC"/>
    <property type="match status" value="1"/>
</dbReference>
<sequence length="224" mass="24615">MLQSQSKQKVTIKGNKDGLTVHLDDRCAFEELIEELQEKMTEEGLPTGEGPEIHVNVDVGYRYIPPEDEHAVIQTIEQHGRIHVANVHSQVISKYEAEEQKKETEIAKVARIVRSGQVVHTKGDLLLLGDVNPGGTVEATGSIYVMGTLQGMARAGIEGRGDAYVAAGVMNPAQIMINESVYIAADENVEENGQSTNDVQESPCYAYINGKDIQFDKMRGFSTR</sequence>
<dbReference type="PANTHER" id="PTHR34108:SF1">
    <property type="entry name" value="SEPTUM SITE-DETERMINING PROTEIN MINC"/>
    <property type="match status" value="1"/>
</dbReference>
<protein>
    <recommendedName>
        <fullName evidence="6">Probable septum site-determining protein MinC</fullName>
    </recommendedName>
</protein>
<comment type="function">
    <text evidence="6">Cell division inhibitor that blocks the formation of polar Z ring septums. Rapidly oscillates between the poles of the cell to destabilize FtsZ filaments that have formed before they mature into polar Z rings. Prevents FtsZ polymerization.</text>
</comment>
<evidence type="ECO:0000256" key="6">
    <source>
        <dbReference type="HAMAP-Rule" id="MF_00267"/>
    </source>
</evidence>
<dbReference type="InterPro" id="IPR055219">
    <property type="entry name" value="MinC_N_1"/>
</dbReference>
<evidence type="ECO:0000313" key="10">
    <source>
        <dbReference type="Proteomes" id="UP000242310"/>
    </source>
</evidence>
<dbReference type="HAMAP" id="MF_00267">
    <property type="entry name" value="MinC"/>
    <property type="match status" value="1"/>
</dbReference>
<dbReference type="InterPro" id="IPR005526">
    <property type="entry name" value="Septum_form_inhib_MinC_C"/>
</dbReference>
<dbReference type="GO" id="GO:0000917">
    <property type="term" value="P:division septum assembly"/>
    <property type="evidence" value="ECO:0007669"/>
    <property type="project" value="UniProtKB-KW"/>
</dbReference>
<comment type="subunit">
    <text evidence="5 6">Interacts with MinD and FtsZ.</text>
</comment>
<dbReference type="Pfam" id="PF03775">
    <property type="entry name" value="MinC_C"/>
    <property type="match status" value="1"/>
</dbReference>
<evidence type="ECO:0000259" key="8">
    <source>
        <dbReference type="Pfam" id="PF22642"/>
    </source>
</evidence>
<dbReference type="GO" id="GO:0000902">
    <property type="term" value="P:cell morphogenesis"/>
    <property type="evidence" value="ECO:0007669"/>
    <property type="project" value="InterPro"/>
</dbReference>
<keyword evidence="2 6" id="KW-0132">Cell division</keyword>
<name>A0A2P8HCL3_9BACI</name>
<dbReference type="AlphaFoldDB" id="A0A2P8HCL3"/>
<gene>
    <name evidence="6" type="primary">minC</name>
    <name evidence="9" type="ORF">B0H94_10922</name>
</gene>
<evidence type="ECO:0000256" key="3">
    <source>
        <dbReference type="ARBA" id="ARBA00023210"/>
    </source>
</evidence>